<evidence type="ECO:0000256" key="6">
    <source>
        <dbReference type="ARBA" id="ARBA00023134"/>
    </source>
</evidence>
<dbReference type="EMBL" id="JAOPGA020000876">
    <property type="protein sequence ID" value="KAL0482611.1"/>
    <property type="molecule type" value="Genomic_DNA"/>
</dbReference>
<dbReference type="InterPro" id="IPR027417">
    <property type="entry name" value="P-loop_NTPase"/>
</dbReference>
<dbReference type="PANTHER" id="PTHR47560">
    <property type="entry name" value="EXPRESSED PROTEIN"/>
    <property type="match status" value="1"/>
</dbReference>
<evidence type="ECO:0000256" key="4">
    <source>
        <dbReference type="ARBA" id="ARBA00022741"/>
    </source>
</evidence>
<organism evidence="9 10">
    <name type="scientific">Acrasis kona</name>
    <dbReference type="NCBI Taxonomy" id="1008807"/>
    <lineage>
        <taxon>Eukaryota</taxon>
        <taxon>Discoba</taxon>
        <taxon>Heterolobosea</taxon>
        <taxon>Tetramitia</taxon>
        <taxon>Eutetramitia</taxon>
        <taxon>Acrasidae</taxon>
        <taxon>Acrasis</taxon>
    </lineage>
</organism>
<keyword evidence="5" id="KW-0460">Magnesium</keyword>
<accession>A0AAW2Z0J0</accession>
<dbReference type="Pfam" id="PF01926">
    <property type="entry name" value="MMR_HSR1"/>
    <property type="match status" value="1"/>
</dbReference>
<evidence type="ECO:0000259" key="8">
    <source>
        <dbReference type="PROSITE" id="PS51706"/>
    </source>
</evidence>
<dbReference type="HAMAP" id="MF_00321">
    <property type="entry name" value="GTPase_EngB"/>
    <property type="match status" value="1"/>
</dbReference>
<dbReference type="InterPro" id="IPR019987">
    <property type="entry name" value="GTP-bd_ribosome_bio_YsxC"/>
</dbReference>
<keyword evidence="10" id="KW-1185">Reference proteome</keyword>
<evidence type="ECO:0000256" key="7">
    <source>
        <dbReference type="SAM" id="MobiDB-lite"/>
    </source>
</evidence>
<evidence type="ECO:0000256" key="5">
    <source>
        <dbReference type="ARBA" id="ARBA00022842"/>
    </source>
</evidence>
<name>A0AAW2Z0J0_9EUKA</name>
<evidence type="ECO:0000313" key="10">
    <source>
        <dbReference type="Proteomes" id="UP001431209"/>
    </source>
</evidence>
<dbReference type="Gene3D" id="3.40.50.300">
    <property type="entry name" value="P-loop containing nucleotide triphosphate hydrolases"/>
    <property type="match status" value="1"/>
</dbReference>
<dbReference type="Proteomes" id="UP001431209">
    <property type="component" value="Unassembled WGS sequence"/>
</dbReference>
<feature type="compositionally biased region" description="Basic residues" evidence="7">
    <location>
        <begin position="116"/>
        <end position="125"/>
    </location>
</feature>
<comment type="caution">
    <text evidence="9">The sequence shown here is derived from an EMBL/GenBank/DDBJ whole genome shotgun (WGS) entry which is preliminary data.</text>
</comment>
<dbReference type="GO" id="GO:0046872">
    <property type="term" value="F:metal ion binding"/>
    <property type="evidence" value="ECO:0007669"/>
    <property type="project" value="UniProtKB-KW"/>
</dbReference>
<comment type="cofactor">
    <cofactor evidence="1">
        <name>Mg(2+)</name>
        <dbReference type="ChEBI" id="CHEBI:18420"/>
    </cofactor>
</comment>
<sequence length="503" mass="57917">MLKLTQKNILSLVHTNIKYIATAPLQTRCYALKKLKKSTPKKKIKKPEPMNATEALIQSFITRKTRLFEESDEDVPVQKKPKPKTKVAKVEPTKTPKEKAQLSTKDKARLESAKRERWHLRQKKQSIKDDDDSTLSQNQKFKRTPIKPEIISHIYKFGLPMMPKEVREKKDTGNLADVNIEVEIQDAIIDPDEQDPDTKMIDQILYEMVKDKTLAGDEEEDLANRYVKQPKQRTIKYPPPLNNPVVAAQVKLNQMPPNDPRRIKSKIDKICHECSNWVFDHKMRLVGKVDQKNSLQKFINGDGKGYQLPQIAFAGRSNVGKSSLVNSVTGRTSIVTSDRPGETQSLNFYRLGHLLTVVDLPGYGFAYAKEMKKQEWGELMKNYFVSCRGRLKVIYLLIDSRHGLKSNDCEMIKFFVENNVKFKIVMTKTDLVLISILAKRVYQVLRELKELTGKLFPFSDLILASSYTKSGIGYIKDDIVQVEARQVFENWQKDVKKNKVMFL</sequence>
<dbReference type="AlphaFoldDB" id="A0AAW2Z0J0"/>
<dbReference type="GO" id="GO:0005525">
    <property type="term" value="F:GTP binding"/>
    <property type="evidence" value="ECO:0007669"/>
    <property type="project" value="UniProtKB-KW"/>
</dbReference>
<dbReference type="InterPro" id="IPR030393">
    <property type="entry name" value="G_ENGB_dom"/>
</dbReference>
<dbReference type="SUPFAM" id="SSF52540">
    <property type="entry name" value="P-loop containing nucleoside triphosphate hydrolases"/>
    <property type="match status" value="1"/>
</dbReference>
<keyword evidence="3" id="KW-0479">Metal-binding</keyword>
<keyword evidence="6" id="KW-0342">GTP-binding</keyword>
<dbReference type="NCBIfam" id="TIGR03598">
    <property type="entry name" value="GTPase_YsxC"/>
    <property type="match status" value="1"/>
</dbReference>
<dbReference type="PANTHER" id="PTHR47560:SF1">
    <property type="entry name" value="EXPRESSED PROTEIN"/>
    <property type="match status" value="1"/>
</dbReference>
<evidence type="ECO:0000256" key="1">
    <source>
        <dbReference type="ARBA" id="ARBA00001946"/>
    </source>
</evidence>
<evidence type="ECO:0000256" key="3">
    <source>
        <dbReference type="ARBA" id="ARBA00022723"/>
    </source>
</evidence>
<feature type="region of interest" description="Disordered" evidence="7">
    <location>
        <begin position="71"/>
        <end position="140"/>
    </location>
</feature>
<dbReference type="PROSITE" id="PS51706">
    <property type="entry name" value="G_ENGB"/>
    <property type="match status" value="1"/>
</dbReference>
<evidence type="ECO:0000256" key="2">
    <source>
        <dbReference type="ARBA" id="ARBA00009638"/>
    </source>
</evidence>
<comment type="similarity">
    <text evidence="2">Belongs to the TRAFAC class TrmE-Era-EngA-EngB-Septin-like GTPase superfamily. EngB GTPase family.</text>
</comment>
<evidence type="ECO:0000313" key="9">
    <source>
        <dbReference type="EMBL" id="KAL0482611.1"/>
    </source>
</evidence>
<dbReference type="CDD" id="cd01876">
    <property type="entry name" value="YihA_EngB"/>
    <property type="match status" value="1"/>
</dbReference>
<proteinExistence type="inferred from homology"/>
<protein>
    <submittedName>
        <fullName evidence="9">GTP-binding protein EngB</fullName>
    </submittedName>
</protein>
<keyword evidence="4" id="KW-0547">Nucleotide-binding</keyword>
<gene>
    <name evidence="9" type="ORF">AKO1_014326</name>
</gene>
<feature type="compositionally biased region" description="Basic and acidic residues" evidence="7">
    <location>
        <begin position="88"/>
        <end position="115"/>
    </location>
</feature>
<dbReference type="InterPro" id="IPR006073">
    <property type="entry name" value="GTP-bd"/>
</dbReference>
<feature type="domain" description="EngB-type G" evidence="8">
    <location>
        <begin position="307"/>
        <end position="485"/>
    </location>
</feature>
<reference evidence="9 10" key="1">
    <citation type="submission" date="2024-03" db="EMBL/GenBank/DDBJ databases">
        <title>The Acrasis kona genome and developmental transcriptomes reveal deep origins of eukaryotic multicellular pathways.</title>
        <authorList>
            <person name="Sheikh S."/>
            <person name="Fu C.-J."/>
            <person name="Brown M.W."/>
            <person name="Baldauf S.L."/>
        </authorList>
    </citation>
    <scope>NUCLEOTIDE SEQUENCE [LARGE SCALE GENOMIC DNA]</scope>
    <source>
        <strain evidence="9 10">ATCC MYA-3509</strain>
    </source>
</reference>